<evidence type="ECO:0000313" key="4">
    <source>
        <dbReference type="Proteomes" id="UP000600101"/>
    </source>
</evidence>
<accession>A0A9X0R6B4</accession>
<protein>
    <submittedName>
        <fullName evidence="3">IS110 family transposase</fullName>
    </submittedName>
</protein>
<name>A0A9X0R6B4_9PROT</name>
<evidence type="ECO:0000259" key="1">
    <source>
        <dbReference type="Pfam" id="PF01548"/>
    </source>
</evidence>
<dbReference type="Pfam" id="PF02371">
    <property type="entry name" value="Transposase_20"/>
    <property type="match status" value="1"/>
</dbReference>
<sequence length="308" mass="33752">MAPSAASYRPKHKLPDRPCLIGMEACATAHYWARELRALGHEVRLMPAQYVKAYLRRGKNDAADAAAICEAVTRPSMRFVPVKGEAQQAALMLHRVRDLLVRQRTQLINAIRGHLAEFGVIEAQGPWNVGRLLTGLEQEDSVPQLVQKLVQLLAAQLADLEKRIREVDARILAWHKADAVSQRLATIPGIGPLVATAIAATVPDPSTFRSGREFAAWLGLVPRQNSTGGKTRLGRTSRQGDTYIRRLLVIGAQSVLYCSKAARANPWIQGLLAKRPRMVVAVALANKTARVAWAVMARGTIYRIAATA</sequence>
<dbReference type="InterPro" id="IPR003346">
    <property type="entry name" value="Transposase_20"/>
</dbReference>
<organism evidence="3 4">
    <name type="scientific">Siccirubricoccus deserti</name>
    <dbReference type="NCBI Taxonomy" id="2013562"/>
    <lineage>
        <taxon>Bacteria</taxon>
        <taxon>Pseudomonadati</taxon>
        <taxon>Pseudomonadota</taxon>
        <taxon>Alphaproteobacteria</taxon>
        <taxon>Acetobacterales</taxon>
        <taxon>Roseomonadaceae</taxon>
        <taxon>Siccirubricoccus</taxon>
    </lineage>
</organism>
<dbReference type="GO" id="GO:0003677">
    <property type="term" value="F:DNA binding"/>
    <property type="evidence" value="ECO:0007669"/>
    <property type="project" value="InterPro"/>
</dbReference>
<evidence type="ECO:0000313" key="3">
    <source>
        <dbReference type="EMBL" id="MBC4019162.1"/>
    </source>
</evidence>
<evidence type="ECO:0000259" key="2">
    <source>
        <dbReference type="Pfam" id="PF02371"/>
    </source>
</evidence>
<keyword evidence="4" id="KW-1185">Reference proteome</keyword>
<dbReference type="InterPro" id="IPR047650">
    <property type="entry name" value="Transpos_IS110"/>
</dbReference>
<proteinExistence type="predicted"/>
<dbReference type="Proteomes" id="UP000600101">
    <property type="component" value="Unassembled WGS sequence"/>
</dbReference>
<dbReference type="GO" id="GO:0006313">
    <property type="term" value="P:DNA transposition"/>
    <property type="evidence" value="ECO:0007669"/>
    <property type="project" value="InterPro"/>
</dbReference>
<dbReference type="NCBIfam" id="NF033542">
    <property type="entry name" value="transpos_IS110"/>
    <property type="match status" value="1"/>
</dbReference>
<reference evidence="3" key="1">
    <citation type="submission" date="2020-08" db="EMBL/GenBank/DDBJ databases">
        <authorList>
            <person name="Hu Y."/>
            <person name="Nguyen S.V."/>
            <person name="Li F."/>
            <person name="Fanning S."/>
        </authorList>
    </citation>
    <scope>NUCLEOTIDE SEQUENCE</scope>
    <source>
        <strain evidence="3">SYSU D8009</strain>
    </source>
</reference>
<dbReference type="AlphaFoldDB" id="A0A9X0R6B4"/>
<gene>
    <name evidence="3" type="ORF">H7965_28455</name>
</gene>
<dbReference type="GO" id="GO:0004803">
    <property type="term" value="F:transposase activity"/>
    <property type="evidence" value="ECO:0007669"/>
    <property type="project" value="InterPro"/>
</dbReference>
<comment type="caution">
    <text evidence="3">The sequence shown here is derived from an EMBL/GenBank/DDBJ whole genome shotgun (WGS) entry which is preliminary data.</text>
</comment>
<dbReference type="Pfam" id="PF01548">
    <property type="entry name" value="DEDD_Tnp_IS110"/>
    <property type="match status" value="1"/>
</dbReference>
<feature type="domain" description="Transposase IS116/IS110/IS902 C-terminal" evidence="2">
    <location>
        <begin position="182"/>
        <end position="263"/>
    </location>
</feature>
<dbReference type="EMBL" id="JACOMF010000128">
    <property type="protein sequence ID" value="MBC4019162.1"/>
    <property type="molecule type" value="Genomic_DNA"/>
</dbReference>
<dbReference type="PANTHER" id="PTHR33055:SF3">
    <property type="entry name" value="PUTATIVE TRANSPOSASE FOR IS117-RELATED"/>
    <property type="match status" value="1"/>
</dbReference>
<feature type="domain" description="Transposase IS110-like N-terminal" evidence="1">
    <location>
        <begin position="16"/>
        <end position="117"/>
    </location>
</feature>
<dbReference type="InterPro" id="IPR002525">
    <property type="entry name" value="Transp_IS110-like_N"/>
</dbReference>
<dbReference type="PANTHER" id="PTHR33055">
    <property type="entry name" value="TRANSPOSASE FOR INSERTION SEQUENCE ELEMENT IS1111A"/>
    <property type="match status" value="1"/>
</dbReference>